<accession>A3IS62</accession>
<comment type="caution">
    <text evidence="2">The sequence shown here is derived from an EMBL/GenBank/DDBJ whole genome shotgun (WGS) entry which is preliminary data.</text>
</comment>
<sequence>MIIGLVNQKGGCGKSTTAAHFAYWLSISGSVILIDADSQQSSSTWISQLESVQIPTQAILDPEQLFETIDTISDKYDAIVVDGPAGLSEVTKSILDVVDLALVPCQPSGLDLSSSSKILQLLRHRQKVRRGLPKTGLFLSRAVKGTLLLKEATQALGVDPRFPLLKSIIYQRQCIADAPIQQTTVFRLSNAAAKSASTDYQNLFQEALKILD</sequence>
<dbReference type="Proteomes" id="UP000003781">
    <property type="component" value="Unassembled WGS sequence"/>
</dbReference>
<dbReference type="PIRSF" id="PIRSF009320">
    <property type="entry name" value="Nuc_binding_HP_1000"/>
    <property type="match status" value="1"/>
</dbReference>
<dbReference type="Pfam" id="PF01656">
    <property type="entry name" value="CbiA"/>
    <property type="match status" value="1"/>
</dbReference>
<dbReference type="PANTHER" id="PTHR13696:SF96">
    <property type="entry name" value="COBQ_COBB_MIND_PARA NUCLEOTIDE BINDING DOMAIN-CONTAINING PROTEIN"/>
    <property type="match status" value="1"/>
</dbReference>
<evidence type="ECO:0000313" key="2">
    <source>
        <dbReference type="EMBL" id="EAZ90740.1"/>
    </source>
</evidence>
<proteinExistence type="predicted"/>
<dbReference type="Gene3D" id="3.40.50.300">
    <property type="entry name" value="P-loop containing nucleotide triphosphate hydrolases"/>
    <property type="match status" value="1"/>
</dbReference>
<dbReference type="RefSeq" id="WP_008276219.1">
    <property type="nucleotide sequence ID" value="NZ_AAXW01000021.1"/>
</dbReference>
<dbReference type="InterPro" id="IPR050678">
    <property type="entry name" value="DNA_Partitioning_ATPase"/>
</dbReference>
<feature type="domain" description="CobQ/CobB/MinD/ParA nucleotide binding" evidence="1">
    <location>
        <begin position="5"/>
        <end position="184"/>
    </location>
</feature>
<dbReference type="CDD" id="cd02042">
    <property type="entry name" value="ParAB_family"/>
    <property type="match status" value="1"/>
</dbReference>
<keyword evidence="3" id="KW-1185">Reference proteome</keyword>
<name>A3IS62_9CHRO</name>
<protein>
    <submittedName>
        <fullName evidence="2">Plasmid partition protein ParA</fullName>
    </submittedName>
</protein>
<dbReference type="eggNOG" id="COG1192">
    <property type="taxonomic scope" value="Bacteria"/>
</dbReference>
<reference evidence="2 3" key="1">
    <citation type="submission" date="2007-03" db="EMBL/GenBank/DDBJ databases">
        <authorList>
            <person name="Stal L."/>
            <person name="Ferriera S."/>
            <person name="Johnson J."/>
            <person name="Kravitz S."/>
            <person name="Beeson K."/>
            <person name="Sutton G."/>
            <person name="Rogers Y.-H."/>
            <person name="Friedman R."/>
            <person name="Frazier M."/>
            <person name="Venter J.C."/>
        </authorList>
    </citation>
    <scope>NUCLEOTIDE SEQUENCE [LARGE SCALE GENOMIC DNA]</scope>
    <source>
        <strain evidence="2 3">CCY0110</strain>
    </source>
</reference>
<evidence type="ECO:0000313" key="3">
    <source>
        <dbReference type="Proteomes" id="UP000003781"/>
    </source>
</evidence>
<dbReference type="PANTHER" id="PTHR13696">
    <property type="entry name" value="P-LOOP CONTAINING NUCLEOSIDE TRIPHOSPHATE HYDROLASE"/>
    <property type="match status" value="1"/>
</dbReference>
<dbReference type="EMBL" id="AAXW01000021">
    <property type="protein sequence ID" value="EAZ90740.1"/>
    <property type="molecule type" value="Genomic_DNA"/>
</dbReference>
<dbReference type="OrthoDB" id="69313at2"/>
<evidence type="ECO:0000259" key="1">
    <source>
        <dbReference type="Pfam" id="PF01656"/>
    </source>
</evidence>
<organism evidence="2 3">
    <name type="scientific">Crocosphaera chwakensis CCY0110</name>
    <dbReference type="NCBI Taxonomy" id="391612"/>
    <lineage>
        <taxon>Bacteria</taxon>
        <taxon>Bacillati</taxon>
        <taxon>Cyanobacteriota</taxon>
        <taxon>Cyanophyceae</taxon>
        <taxon>Oscillatoriophycideae</taxon>
        <taxon>Chroococcales</taxon>
        <taxon>Aphanothecaceae</taxon>
        <taxon>Crocosphaera</taxon>
        <taxon>Crocosphaera chwakensis</taxon>
    </lineage>
</organism>
<dbReference type="SUPFAM" id="SSF52540">
    <property type="entry name" value="P-loop containing nucleoside triphosphate hydrolases"/>
    <property type="match status" value="1"/>
</dbReference>
<dbReference type="InterPro" id="IPR002586">
    <property type="entry name" value="CobQ/CobB/MinD/ParA_Nub-bd_dom"/>
</dbReference>
<dbReference type="AlphaFoldDB" id="A3IS62"/>
<gene>
    <name evidence="2" type="ORF">CY0110_32370</name>
</gene>
<dbReference type="InterPro" id="IPR027417">
    <property type="entry name" value="P-loop_NTPase"/>
</dbReference>